<sequence>MIAPASLNYRVSADVFCGAPSYTNDYWRNVLHVTDGNNEFTPGSRTFALWRSVDAHVINIHTNNPNGDHISPNGQPDHSDVTGFACTPGEWHTFSIEVRQDTQMPSQLNADIQVDGTSIRSVSL</sequence>
<protein>
    <submittedName>
        <fullName evidence="1">Oidioi.mRNA.OKI2018_I69.chr1.g1572.t1.cds</fullName>
    </submittedName>
</protein>
<dbReference type="EMBL" id="OU015566">
    <property type="protein sequence ID" value="CAG5104819.1"/>
    <property type="molecule type" value="Genomic_DNA"/>
</dbReference>
<dbReference type="Proteomes" id="UP001158576">
    <property type="component" value="Chromosome 1"/>
</dbReference>
<gene>
    <name evidence="1" type="ORF">OKIOD_LOCUS10337</name>
</gene>
<evidence type="ECO:0000313" key="2">
    <source>
        <dbReference type="Proteomes" id="UP001158576"/>
    </source>
</evidence>
<organism evidence="1 2">
    <name type="scientific">Oikopleura dioica</name>
    <name type="common">Tunicate</name>
    <dbReference type="NCBI Taxonomy" id="34765"/>
    <lineage>
        <taxon>Eukaryota</taxon>
        <taxon>Metazoa</taxon>
        <taxon>Chordata</taxon>
        <taxon>Tunicata</taxon>
        <taxon>Appendicularia</taxon>
        <taxon>Copelata</taxon>
        <taxon>Oikopleuridae</taxon>
        <taxon>Oikopleura</taxon>
    </lineage>
</organism>
<accession>A0ABN7SNU3</accession>
<reference evidence="1 2" key="1">
    <citation type="submission" date="2021-04" db="EMBL/GenBank/DDBJ databases">
        <authorList>
            <person name="Bliznina A."/>
        </authorList>
    </citation>
    <scope>NUCLEOTIDE SEQUENCE [LARGE SCALE GENOMIC DNA]</scope>
</reference>
<evidence type="ECO:0000313" key="1">
    <source>
        <dbReference type="EMBL" id="CAG5104819.1"/>
    </source>
</evidence>
<name>A0ABN7SNU3_OIKDI</name>
<proteinExistence type="predicted"/>
<keyword evidence="2" id="KW-1185">Reference proteome</keyword>